<dbReference type="InterPro" id="IPR006680">
    <property type="entry name" value="Amidohydro-rel"/>
</dbReference>
<accession>A0A3P1SEU5</accession>
<reference evidence="3 4" key="1">
    <citation type="submission" date="2018-11" db="EMBL/GenBank/DDBJ databases">
        <title>Genomes From Bacteria Associated with the Canine Oral Cavity: a Test Case for Automated Genome-Based Taxonomic Assignment.</title>
        <authorList>
            <person name="Coil D.A."/>
            <person name="Jospin G."/>
            <person name="Darling A.E."/>
            <person name="Wallis C."/>
            <person name="Davis I.J."/>
            <person name="Harris S."/>
            <person name="Eisen J.A."/>
            <person name="Holcombe L.J."/>
            <person name="O'Flynn C."/>
        </authorList>
    </citation>
    <scope>NUCLEOTIDE SEQUENCE [LARGE SCALE GENOMIC DNA]</scope>
    <source>
        <strain evidence="3 4">OH770</strain>
    </source>
</reference>
<dbReference type="InterPro" id="IPR032466">
    <property type="entry name" value="Metal_Hydrolase"/>
</dbReference>
<dbReference type="Pfam" id="PF01979">
    <property type="entry name" value="Amidohydro_1"/>
    <property type="match status" value="1"/>
</dbReference>
<dbReference type="Gene3D" id="3.20.20.140">
    <property type="entry name" value="Metal-dependent hydrolases"/>
    <property type="match status" value="1"/>
</dbReference>
<evidence type="ECO:0000256" key="1">
    <source>
        <dbReference type="ARBA" id="ARBA00022801"/>
    </source>
</evidence>
<keyword evidence="4" id="KW-1185">Reference proteome</keyword>
<dbReference type="SUPFAM" id="SSF51338">
    <property type="entry name" value="Composite domain of metallo-dependent hydrolases"/>
    <property type="match status" value="1"/>
</dbReference>
<evidence type="ECO:0000259" key="2">
    <source>
        <dbReference type="Pfam" id="PF01979"/>
    </source>
</evidence>
<dbReference type="AlphaFoldDB" id="A0A3P1SEU5"/>
<comment type="caution">
    <text evidence="3">The sequence shown here is derived from an EMBL/GenBank/DDBJ whole genome shotgun (WGS) entry which is preliminary data.</text>
</comment>
<keyword evidence="1" id="KW-0378">Hydrolase</keyword>
<dbReference type="GO" id="GO:0016810">
    <property type="term" value="F:hydrolase activity, acting on carbon-nitrogen (but not peptide) bonds"/>
    <property type="evidence" value="ECO:0007669"/>
    <property type="project" value="InterPro"/>
</dbReference>
<dbReference type="PANTHER" id="PTHR43794:SF11">
    <property type="entry name" value="AMIDOHYDROLASE-RELATED DOMAIN-CONTAINING PROTEIN"/>
    <property type="match status" value="1"/>
</dbReference>
<dbReference type="PANTHER" id="PTHR43794">
    <property type="entry name" value="AMINOHYDROLASE SSNA-RELATED"/>
    <property type="match status" value="1"/>
</dbReference>
<dbReference type="Proteomes" id="UP000280444">
    <property type="component" value="Unassembled WGS sequence"/>
</dbReference>
<feature type="domain" description="Amidohydrolase-related" evidence="2">
    <location>
        <begin position="57"/>
        <end position="407"/>
    </location>
</feature>
<dbReference type="RefSeq" id="WP_124870142.1">
    <property type="nucleotide sequence ID" value="NZ_RQZF01000004.1"/>
</dbReference>
<dbReference type="EMBL" id="RQZF01000004">
    <property type="protein sequence ID" value="RRC95440.1"/>
    <property type="molecule type" value="Genomic_DNA"/>
</dbReference>
<evidence type="ECO:0000313" key="3">
    <source>
        <dbReference type="EMBL" id="RRC95440.1"/>
    </source>
</evidence>
<proteinExistence type="predicted"/>
<gene>
    <name evidence="3" type="ORF">EII11_05920</name>
</gene>
<protein>
    <submittedName>
        <fullName evidence="3">Cytosine deaminase</fullName>
    </submittedName>
</protein>
<dbReference type="OrthoDB" id="3189065at2"/>
<sequence>MQVWSASCVIPITAPSMLGGAVAVRDGRIQHVGDREWLVGMLADNGVPFTETHVDGVLMPGLVNAHTHLQYTGMAEVGARQYANFPEWMAAFDVVYDAGPQDWRAHAAEGARMSLRYGTTCAADVVTDAEAASALHDAGLHGVAYWEVMGWENTAWRERGLNTVNAQLDVMPTSPGVGLSPHAPYSLESAPLLELPDVARRRGMRLHIHLGESHEEAEWNGGQRGELAELWKSSAAGSYTQMRQGGGGFSSTQFVDQLGVLGPDCHIAHGVYMTADDRRRLRARSTAVALCPRSNRVIGLDAPPVAAYLEEGNMIAVGTDSLSSSPSLDVLEDVALLHEIAREQGYRHEDLARRLLHAATLGGAHALGLATGHERVGQLQAGAVADMVFIDVPVSDIVGTIEAVACHGAGRQVATLISGQVRWARPDFAELVGQGKEAAL</sequence>
<dbReference type="InterPro" id="IPR011059">
    <property type="entry name" value="Metal-dep_hydrolase_composite"/>
</dbReference>
<name>A0A3P1SEU5_9ACTO</name>
<dbReference type="SUPFAM" id="SSF51556">
    <property type="entry name" value="Metallo-dependent hydrolases"/>
    <property type="match status" value="1"/>
</dbReference>
<evidence type="ECO:0000313" key="4">
    <source>
        <dbReference type="Proteomes" id="UP000280444"/>
    </source>
</evidence>
<organism evidence="3 4">
    <name type="scientific">Schaalia canis</name>
    <dbReference type="NCBI Taxonomy" id="100469"/>
    <lineage>
        <taxon>Bacteria</taxon>
        <taxon>Bacillati</taxon>
        <taxon>Actinomycetota</taxon>
        <taxon>Actinomycetes</taxon>
        <taxon>Actinomycetales</taxon>
        <taxon>Actinomycetaceae</taxon>
        <taxon>Schaalia</taxon>
    </lineage>
</organism>
<dbReference type="InterPro" id="IPR050287">
    <property type="entry name" value="MTA/SAH_deaminase"/>
</dbReference>